<evidence type="ECO:0000259" key="1">
    <source>
        <dbReference type="Pfam" id="PF01636"/>
    </source>
</evidence>
<feature type="domain" description="Aminoglycoside phosphotransferase" evidence="1">
    <location>
        <begin position="34"/>
        <end position="277"/>
    </location>
</feature>
<accession>A0ABS1FBH4</accession>
<organism evidence="2 3">
    <name type="scientific">Azospirillum endophyticum</name>
    <dbReference type="NCBI Taxonomy" id="2800326"/>
    <lineage>
        <taxon>Bacteria</taxon>
        <taxon>Pseudomonadati</taxon>
        <taxon>Pseudomonadota</taxon>
        <taxon>Alphaproteobacteria</taxon>
        <taxon>Rhodospirillales</taxon>
        <taxon>Azospirillaceae</taxon>
        <taxon>Azospirillum</taxon>
    </lineage>
</organism>
<sequence>MSLPPCFPHHPGADPSGLAQIAARLASGPVLALRQAGNGGNSRLYRVETETGPCALKLYPPRGIGGPDRLGHERAALSFLHTHGAAVPRLLGSDPDADAALLEWIDGVRPTANVLGPPLTAMIAFLERLHGLRHASGAAELPQAVEACPSAAELLRQIEVRRPRLAQVAEAPGNGGLARLLGEALTPAFARLRTRLDTLYDRAGLAPDRTVPLHGLTLSPSDFGLHNALCRPDGTIVFLDFEYFGWDDPVKLVADTLWHPGMQLSGDGRGRFLTAAEAIYGTDPAFPVRLAAQVGFFGLRWCLIVLSDFLPERWAHRVHAGAGGSWEDAKRIQMAKAEALLDRVVHILDVDPMDWPAAFNSAGND</sequence>
<name>A0ABS1FBH4_9PROT</name>
<dbReference type="InterPro" id="IPR011009">
    <property type="entry name" value="Kinase-like_dom_sf"/>
</dbReference>
<dbReference type="RefSeq" id="WP_200197500.1">
    <property type="nucleotide sequence ID" value="NZ_JAENHM010000069.1"/>
</dbReference>
<evidence type="ECO:0000313" key="3">
    <source>
        <dbReference type="Proteomes" id="UP000652760"/>
    </source>
</evidence>
<dbReference type="Pfam" id="PF01636">
    <property type="entry name" value="APH"/>
    <property type="match status" value="1"/>
</dbReference>
<evidence type="ECO:0000313" key="2">
    <source>
        <dbReference type="EMBL" id="MBK1840776.1"/>
    </source>
</evidence>
<proteinExistence type="predicted"/>
<gene>
    <name evidence="2" type="ORF">JHL17_25560</name>
</gene>
<keyword evidence="3" id="KW-1185">Reference proteome</keyword>
<reference evidence="3" key="1">
    <citation type="submission" date="2021-01" db="EMBL/GenBank/DDBJ databases">
        <title>Genome public.</title>
        <authorList>
            <person name="Liu C."/>
            <person name="Sun Q."/>
        </authorList>
    </citation>
    <scope>NUCLEOTIDE SEQUENCE [LARGE SCALE GENOMIC DNA]</scope>
    <source>
        <strain evidence="3">YIM B02556</strain>
    </source>
</reference>
<dbReference type="EMBL" id="JAENHM010000069">
    <property type="protein sequence ID" value="MBK1840776.1"/>
    <property type="molecule type" value="Genomic_DNA"/>
</dbReference>
<dbReference type="InterPro" id="IPR002575">
    <property type="entry name" value="Aminoglycoside_PTrfase"/>
</dbReference>
<protein>
    <submittedName>
        <fullName evidence="2">Aminoglycoside phosphotransferase family protein</fullName>
    </submittedName>
</protein>
<dbReference type="SUPFAM" id="SSF56112">
    <property type="entry name" value="Protein kinase-like (PK-like)"/>
    <property type="match status" value="1"/>
</dbReference>
<dbReference type="Proteomes" id="UP000652760">
    <property type="component" value="Unassembled WGS sequence"/>
</dbReference>
<comment type="caution">
    <text evidence="2">The sequence shown here is derived from an EMBL/GenBank/DDBJ whole genome shotgun (WGS) entry which is preliminary data.</text>
</comment>